<dbReference type="EMBL" id="CP000733">
    <property type="protein sequence ID" value="ABS77314.1"/>
    <property type="molecule type" value="Genomic_DNA"/>
</dbReference>
<dbReference type="InterPro" id="IPR006221">
    <property type="entry name" value="TrpG/PapA_dom"/>
</dbReference>
<keyword evidence="1" id="KW-0315">Glutamine amidotransferase</keyword>
<dbReference type="InterPro" id="IPR017926">
    <property type="entry name" value="GATASE"/>
</dbReference>
<dbReference type="RefSeq" id="WP_005770266.1">
    <property type="nucleotide sequence ID" value="NC_009727.1"/>
</dbReference>
<dbReference type="HOGENOM" id="CLU_014340_1_2_6"/>
<dbReference type="NCBIfam" id="TIGR00566">
    <property type="entry name" value="trpG_papA"/>
    <property type="match status" value="1"/>
</dbReference>
<gene>
    <name evidence="3" type="primary">pabA</name>
    <name evidence="3" type="ordered locus">CBUD_0101</name>
</gene>
<sequence>MLLMIDNYDSFTYNLARYFEELGAAVSVYFNDKISLADIAALNPKQIVISPGPGRPEEAGITLPMIKAFSGKIPLLGICLGHQAIAQAFGAKIVLAEKIMHGKTSIIHHSGKGVFNGINDSFVATRYHSLIIERESLPAEFEITAWTNPNQEIMGIRHAHHSLEGVQFHPESVLTQHGHRLLKNFLNPISQRGHHLCVKSH</sequence>
<protein>
    <submittedName>
        <fullName evidence="3">Anthranilate synthase component II</fullName>
        <ecNumber evidence="3">2.6.1.85</ecNumber>
        <ecNumber evidence="3">4.1.3.27</ecNumber>
    </submittedName>
</protein>
<accession>A9KB89</accession>
<name>A9KB89_COXBN</name>
<dbReference type="GO" id="GO:0046820">
    <property type="term" value="F:4-amino-4-deoxychorismate synthase activity"/>
    <property type="evidence" value="ECO:0007669"/>
    <property type="project" value="UniProtKB-EC"/>
</dbReference>
<dbReference type="PANTHER" id="PTHR43418">
    <property type="entry name" value="MULTIFUNCTIONAL TRYPTOPHAN BIOSYNTHESIS PROTEIN-RELATED"/>
    <property type="match status" value="1"/>
</dbReference>
<dbReference type="Proteomes" id="UP000008555">
    <property type="component" value="Chromosome"/>
</dbReference>
<proteinExistence type="predicted"/>
<evidence type="ECO:0000256" key="1">
    <source>
        <dbReference type="ARBA" id="ARBA00022962"/>
    </source>
</evidence>
<keyword evidence="3" id="KW-0032">Aminotransferase</keyword>
<dbReference type="SUPFAM" id="SSF52317">
    <property type="entry name" value="Class I glutamine amidotransferase-like"/>
    <property type="match status" value="1"/>
</dbReference>
<dbReference type="InterPro" id="IPR050472">
    <property type="entry name" value="Anth_synth/Amidotransfase"/>
</dbReference>
<dbReference type="EC" id="4.1.3.27" evidence="3"/>
<dbReference type="KEGG" id="cbd:CBUD_0101"/>
<evidence type="ECO:0000313" key="3">
    <source>
        <dbReference type="EMBL" id="ABS77314.1"/>
    </source>
</evidence>
<organism evidence="3 4">
    <name type="scientific">Coxiella burnetii (strain Dugway 5J108-111)</name>
    <dbReference type="NCBI Taxonomy" id="434922"/>
    <lineage>
        <taxon>Bacteria</taxon>
        <taxon>Pseudomonadati</taxon>
        <taxon>Pseudomonadota</taxon>
        <taxon>Gammaproteobacteria</taxon>
        <taxon>Legionellales</taxon>
        <taxon>Coxiellaceae</taxon>
        <taxon>Coxiella</taxon>
    </lineage>
</organism>
<dbReference type="InterPro" id="IPR029062">
    <property type="entry name" value="Class_I_gatase-like"/>
</dbReference>
<dbReference type="EC" id="2.6.1.85" evidence="3"/>
<dbReference type="GO" id="GO:0046654">
    <property type="term" value="P:tetrahydrofolate biosynthetic process"/>
    <property type="evidence" value="ECO:0007669"/>
    <property type="project" value="TreeGrafter"/>
</dbReference>
<dbReference type="GO" id="GO:0000162">
    <property type="term" value="P:L-tryptophan biosynthetic process"/>
    <property type="evidence" value="ECO:0007669"/>
    <property type="project" value="TreeGrafter"/>
</dbReference>
<dbReference type="PRINTS" id="PR00097">
    <property type="entry name" value="ANTSNTHASEII"/>
</dbReference>
<dbReference type="MEROPS" id="C26.955"/>
<dbReference type="CDD" id="cd01743">
    <property type="entry name" value="GATase1_Anthranilate_Synthase"/>
    <property type="match status" value="1"/>
</dbReference>
<feature type="domain" description="Glutamine amidotransferase" evidence="2">
    <location>
        <begin position="3"/>
        <end position="186"/>
    </location>
</feature>
<dbReference type="GO" id="GO:0005829">
    <property type="term" value="C:cytosol"/>
    <property type="evidence" value="ECO:0007669"/>
    <property type="project" value="TreeGrafter"/>
</dbReference>
<dbReference type="FunFam" id="3.40.50.880:FF:000003">
    <property type="entry name" value="Anthranilate synthase component II"/>
    <property type="match status" value="1"/>
</dbReference>
<dbReference type="PROSITE" id="PS51273">
    <property type="entry name" value="GATASE_TYPE_1"/>
    <property type="match status" value="1"/>
</dbReference>
<dbReference type="GO" id="GO:0004049">
    <property type="term" value="F:anthranilate synthase activity"/>
    <property type="evidence" value="ECO:0007669"/>
    <property type="project" value="UniProtKB-EC"/>
</dbReference>
<keyword evidence="3" id="KW-0808">Transferase</keyword>
<dbReference type="PANTHER" id="PTHR43418:SF4">
    <property type="entry name" value="MULTIFUNCTIONAL TRYPTOPHAN BIOSYNTHESIS PROTEIN"/>
    <property type="match status" value="1"/>
</dbReference>
<dbReference type="Pfam" id="PF00117">
    <property type="entry name" value="GATase"/>
    <property type="match status" value="1"/>
</dbReference>
<dbReference type="PRINTS" id="PR00096">
    <property type="entry name" value="GATASE"/>
</dbReference>
<dbReference type="Gene3D" id="3.40.50.880">
    <property type="match status" value="1"/>
</dbReference>
<dbReference type="PRINTS" id="PR00099">
    <property type="entry name" value="CPSGATASE"/>
</dbReference>
<dbReference type="AlphaFoldDB" id="A9KB89"/>
<reference evidence="3 4" key="1">
    <citation type="journal article" date="2009" name="Infect. Immun.">
        <title>Comparative genomics reveal extensive transposon-mediated genomic plasticity and diversity among potential effector proteins within the genus Coxiella.</title>
        <authorList>
            <person name="Beare P.A."/>
            <person name="Unsworth N."/>
            <person name="Andoh M."/>
            <person name="Voth D.E."/>
            <person name="Omsland A."/>
            <person name="Gilk S.D."/>
            <person name="Williams K.P."/>
            <person name="Sobral B.W."/>
            <person name="Kupko J.J.III."/>
            <person name="Porcella S.F."/>
            <person name="Samuel J.E."/>
            <person name="Heinzen R.A."/>
        </authorList>
    </citation>
    <scope>NUCLEOTIDE SEQUENCE [LARGE SCALE GENOMIC DNA]</scope>
    <source>
        <strain evidence="3 4">Dugway 5J108-111</strain>
    </source>
</reference>
<evidence type="ECO:0000259" key="2">
    <source>
        <dbReference type="Pfam" id="PF00117"/>
    </source>
</evidence>
<keyword evidence="3" id="KW-0456">Lyase</keyword>
<evidence type="ECO:0000313" key="4">
    <source>
        <dbReference type="Proteomes" id="UP000008555"/>
    </source>
</evidence>